<proteinExistence type="predicted"/>
<feature type="transmembrane region" description="Helical" evidence="2">
    <location>
        <begin position="399"/>
        <end position="417"/>
    </location>
</feature>
<comment type="caution">
    <text evidence="3">The sequence shown here is derived from an EMBL/GenBank/DDBJ whole genome shotgun (WGS) entry which is preliminary data.</text>
</comment>
<keyword evidence="2" id="KW-1133">Transmembrane helix</keyword>
<evidence type="ECO:0000313" key="3">
    <source>
        <dbReference type="EMBL" id="KAF6764327.1"/>
    </source>
</evidence>
<keyword evidence="2" id="KW-0472">Membrane</keyword>
<sequence>MDRASARYANLAMKKEVPHLVEVTTRIEYERYKRGYVHPVVASQPHIIEPFKTSFRAPRAPEGWKVFVHPEGTRYFYCDSPENPVPVLTEAWIYDQEIYTRLQDCMGQIFAYMTRNDIAFPRPPKPTKKRGSRERKTYPQDIAPVVLVLEFRLTGRIGYYFVSHTTQTLFWLDPFDFGYMLGEVHVEQTEWLVGLQMRSHYWYHNDLFPHLYELSERDLGEADDFVGASTTEPRDLNELKFMQGIVHRYEGKKWERRRMSHGERRVICELLDLFSCLYHERFINLYGERGARLNLTQSIHYSPHRLRAMAKNSLWMTLLSIVMFGSPAMHMRRLRDMTVDEMVSKHTLAKFAEKMVEEWRDITLYGTVVLTANVSFLTIQSVDNAGAVGRERSDEQRASYFSILASMGTIVFSLLLLRQHREAMNLQFVAHRSVSRWGLESLALMYALPFALLIWSMISFFASFAIMWFKAKDYVVIIMVAAACFIFTIFLLWAISAAYEKEPYESYAAKAARRAEGMGHKVKKETSKAVQCAKNRLSAPVEPADEEHRRSGSSMTVSGTESLPAYSAEARKGSKLLVVGNWLGSLGHRKRDSTIEDGVANGGVSEKL</sequence>
<dbReference type="OrthoDB" id="2657661at2759"/>
<organism evidence="3 4">
    <name type="scientific">Ephemerocybe angulata</name>
    <dbReference type="NCBI Taxonomy" id="980116"/>
    <lineage>
        <taxon>Eukaryota</taxon>
        <taxon>Fungi</taxon>
        <taxon>Dikarya</taxon>
        <taxon>Basidiomycota</taxon>
        <taxon>Agaricomycotina</taxon>
        <taxon>Agaricomycetes</taxon>
        <taxon>Agaricomycetidae</taxon>
        <taxon>Agaricales</taxon>
        <taxon>Agaricineae</taxon>
        <taxon>Psathyrellaceae</taxon>
        <taxon>Ephemerocybe</taxon>
    </lineage>
</organism>
<dbReference type="EMBL" id="JACGCI010000004">
    <property type="protein sequence ID" value="KAF6764327.1"/>
    <property type="molecule type" value="Genomic_DNA"/>
</dbReference>
<evidence type="ECO:0000256" key="1">
    <source>
        <dbReference type="SAM" id="MobiDB-lite"/>
    </source>
</evidence>
<feature type="transmembrane region" description="Helical" evidence="2">
    <location>
        <begin position="442"/>
        <end position="468"/>
    </location>
</feature>
<keyword evidence="4" id="KW-1185">Reference proteome</keyword>
<reference evidence="3 4" key="1">
    <citation type="submission" date="2020-07" db="EMBL/GenBank/DDBJ databases">
        <title>Comparative genomics of pyrophilous fungi reveals a link between fire events and developmental genes.</title>
        <authorList>
            <consortium name="DOE Joint Genome Institute"/>
            <person name="Steindorff A.S."/>
            <person name="Carver A."/>
            <person name="Calhoun S."/>
            <person name="Stillman K."/>
            <person name="Liu H."/>
            <person name="Lipzen A."/>
            <person name="Pangilinan J."/>
            <person name="Labutti K."/>
            <person name="Bruns T.D."/>
            <person name="Grigoriev I.V."/>
        </authorList>
    </citation>
    <scope>NUCLEOTIDE SEQUENCE [LARGE SCALE GENOMIC DNA]</scope>
    <source>
        <strain evidence="3 4">CBS 144469</strain>
    </source>
</reference>
<feature type="transmembrane region" description="Helical" evidence="2">
    <location>
        <begin position="474"/>
        <end position="495"/>
    </location>
</feature>
<accession>A0A8H6MGX0</accession>
<evidence type="ECO:0000313" key="4">
    <source>
        <dbReference type="Proteomes" id="UP000521943"/>
    </source>
</evidence>
<keyword evidence="2" id="KW-0812">Transmembrane</keyword>
<protein>
    <submittedName>
        <fullName evidence="3">Uncharacterized protein</fullName>
    </submittedName>
</protein>
<dbReference type="Proteomes" id="UP000521943">
    <property type="component" value="Unassembled WGS sequence"/>
</dbReference>
<name>A0A8H6MGX0_9AGAR</name>
<feature type="region of interest" description="Disordered" evidence="1">
    <location>
        <begin position="539"/>
        <end position="559"/>
    </location>
</feature>
<dbReference type="AlphaFoldDB" id="A0A8H6MGX0"/>
<evidence type="ECO:0000256" key="2">
    <source>
        <dbReference type="SAM" id="Phobius"/>
    </source>
</evidence>
<gene>
    <name evidence="3" type="ORF">DFP72DRAFT_799998</name>
</gene>